<accession>A0ABV2K110</accession>
<reference evidence="1 2" key="1">
    <citation type="submission" date="2024-06" db="EMBL/GenBank/DDBJ databases">
        <title>Sorghum-associated microbial communities from plants grown in Nebraska, USA.</title>
        <authorList>
            <person name="Schachtman D."/>
        </authorList>
    </citation>
    <scope>NUCLEOTIDE SEQUENCE [LARGE SCALE GENOMIC DNA]</scope>
    <source>
        <strain evidence="1 2">1073</strain>
    </source>
</reference>
<sequence>MIRTVVLQKHWMSTHPCDVLNLCDIEQPLGDLKRTPTAEAYIQIVLTRRYSHL</sequence>
<protein>
    <submittedName>
        <fullName evidence="1">Hemolysin activation/secretion protein</fullName>
    </submittedName>
</protein>
<keyword evidence="2" id="KW-1185">Reference proteome</keyword>
<proteinExistence type="predicted"/>
<dbReference type="EMBL" id="JBEPMU010000009">
    <property type="protein sequence ID" value="MET3654770.1"/>
    <property type="molecule type" value="Genomic_DNA"/>
</dbReference>
<evidence type="ECO:0000313" key="2">
    <source>
        <dbReference type="Proteomes" id="UP001549184"/>
    </source>
</evidence>
<dbReference type="Proteomes" id="UP001549184">
    <property type="component" value="Unassembled WGS sequence"/>
</dbReference>
<gene>
    <name evidence="1" type="ORF">ABIC75_004518</name>
</gene>
<evidence type="ECO:0000313" key="1">
    <source>
        <dbReference type="EMBL" id="MET3654770.1"/>
    </source>
</evidence>
<organism evidence="1 2">
    <name type="scientific">Dyella japonica</name>
    <dbReference type="NCBI Taxonomy" id="231455"/>
    <lineage>
        <taxon>Bacteria</taxon>
        <taxon>Pseudomonadati</taxon>
        <taxon>Pseudomonadota</taxon>
        <taxon>Gammaproteobacteria</taxon>
        <taxon>Lysobacterales</taxon>
        <taxon>Rhodanobacteraceae</taxon>
        <taxon>Dyella</taxon>
    </lineage>
</organism>
<name>A0ABV2K110_9GAMM</name>
<comment type="caution">
    <text evidence="1">The sequence shown here is derived from an EMBL/GenBank/DDBJ whole genome shotgun (WGS) entry which is preliminary data.</text>
</comment>